<feature type="transmembrane region" description="Helical" evidence="8">
    <location>
        <begin position="158"/>
        <end position="179"/>
    </location>
</feature>
<feature type="transmembrane region" description="Helical" evidence="8">
    <location>
        <begin position="354"/>
        <end position="376"/>
    </location>
</feature>
<evidence type="ECO:0000256" key="7">
    <source>
        <dbReference type="ARBA" id="ARBA00023136"/>
    </source>
</evidence>
<dbReference type="InterPro" id="IPR017588">
    <property type="entry name" value="UacT-like"/>
</dbReference>
<feature type="transmembrane region" description="Helical" evidence="8">
    <location>
        <begin position="382"/>
        <end position="403"/>
    </location>
</feature>
<keyword evidence="6 8" id="KW-1133">Transmembrane helix</keyword>
<dbReference type="NCBIfam" id="TIGR00801">
    <property type="entry name" value="ncs2"/>
    <property type="match status" value="1"/>
</dbReference>
<keyword evidence="10" id="KW-1185">Reference proteome</keyword>
<evidence type="ECO:0000256" key="5">
    <source>
        <dbReference type="ARBA" id="ARBA00022692"/>
    </source>
</evidence>
<comment type="caution">
    <text evidence="9">The sequence shown here is derived from an EMBL/GenBank/DDBJ whole genome shotgun (WGS) entry which is preliminary data.</text>
</comment>
<feature type="transmembrane region" description="Helical" evidence="8">
    <location>
        <begin position="133"/>
        <end position="151"/>
    </location>
</feature>
<feature type="transmembrane region" description="Helical" evidence="8">
    <location>
        <begin position="102"/>
        <end position="127"/>
    </location>
</feature>
<feature type="transmembrane region" description="Helical" evidence="8">
    <location>
        <begin position="415"/>
        <end position="433"/>
    </location>
</feature>
<evidence type="ECO:0000313" key="10">
    <source>
        <dbReference type="Proteomes" id="UP001576784"/>
    </source>
</evidence>
<evidence type="ECO:0000256" key="6">
    <source>
        <dbReference type="ARBA" id="ARBA00022989"/>
    </source>
</evidence>
<accession>A0ABV4XQY8</accession>
<evidence type="ECO:0000256" key="2">
    <source>
        <dbReference type="ARBA" id="ARBA00008821"/>
    </source>
</evidence>
<dbReference type="EMBL" id="JBHFNR010000075">
    <property type="protein sequence ID" value="MFB2893374.1"/>
    <property type="molecule type" value="Genomic_DNA"/>
</dbReference>
<feature type="transmembrane region" description="Helical" evidence="8">
    <location>
        <begin position="73"/>
        <end position="90"/>
    </location>
</feature>
<dbReference type="Proteomes" id="UP001576784">
    <property type="component" value="Unassembled WGS sequence"/>
</dbReference>
<dbReference type="PANTHER" id="PTHR42810">
    <property type="entry name" value="PURINE PERMEASE C1399.01C-RELATED"/>
    <property type="match status" value="1"/>
</dbReference>
<sequence length="468" mass="49037">MAKFDEVSIEGIGQEAPIEQVATSSKLIYGLDDRPPVPEAIFVAIQHVLAAFVGIITPPLIIGTTIGLPPTETIYIISMSLFVSGLATFLQVKRFGVVGSGLLSLQGTSFAFLGSIIGVGTAITQAGGTPQDALARIFGVCFVGAFVQIFFSRFLHLAGRIITPVVSGTVVMIIGLSLIKTGMISMAGGIAAQKNGTFGSTQNLLLSGLVLGTIIIMNATGNRYLRMGAIGIGLLVGYIVSIFLGLVDFSIFSQLPVITLPLPLRYGMSFDFISFIPFVLLYILTSIETIGDLTATSSITGQPVEGSLFMRRIKGGILGDGINCLVAALFNTFPVTTFSQNNGVIQMTGVGSRYVGFFIAGILSLLGLVPIVAGLFQSLPQPVLGGATVVMFGAIAVAGIDIVSSVEIGRRDLMIIAVSLALGLGVVYVPEIFTNKPALFQNLFSSATATGGLSAVLLNWLLPRSMER</sequence>
<keyword evidence="3" id="KW-0813">Transport</keyword>
<evidence type="ECO:0000256" key="1">
    <source>
        <dbReference type="ARBA" id="ARBA00004651"/>
    </source>
</evidence>
<proteinExistence type="inferred from homology"/>
<protein>
    <submittedName>
        <fullName evidence="9">Uracil-xanthine permease family protein</fullName>
    </submittedName>
</protein>
<feature type="transmembrane region" description="Helical" evidence="8">
    <location>
        <begin position="40"/>
        <end position="61"/>
    </location>
</feature>
<name>A0ABV4XQY8_9CYAN</name>
<comment type="similarity">
    <text evidence="2">Belongs to the nucleobase:cation symporter-2 (NCS2) (TC 2.A.40) family.</text>
</comment>
<keyword evidence="7 8" id="KW-0472">Membrane</keyword>
<dbReference type="InterPro" id="IPR006042">
    <property type="entry name" value="Xan_ur_permease"/>
</dbReference>
<comment type="subcellular location">
    <subcellularLocation>
        <location evidence="1">Cell membrane</location>
        <topology evidence="1">Multi-pass membrane protein</topology>
    </subcellularLocation>
</comment>
<feature type="transmembrane region" description="Helical" evidence="8">
    <location>
        <begin position="229"/>
        <end position="252"/>
    </location>
</feature>
<feature type="transmembrane region" description="Helical" evidence="8">
    <location>
        <begin position="199"/>
        <end position="217"/>
    </location>
</feature>
<evidence type="ECO:0000256" key="3">
    <source>
        <dbReference type="ARBA" id="ARBA00022448"/>
    </source>
</evidence>
<dbReference type="PANTHER" id="PTHR42810:SF2">
    <property type="entry name" value="PURINE PERMEASE C1399.01C-RELATED"/>
    <property type="match status" value="1"/>
</dbReference>
<keyword evidence="4" id="KW-1003">Cell membrane</keyword>
<dbReference type="RefSeq" id="WP_413263036.1">
    <property type="nucleotide sequence ID" value="NZ_JBHFNR010000075.1"/>
</dbReference>
<keyword evidence="5 8" id="KW-0812">Transmembrane</keyword>
<dbReference type="InterPro" id="IPR006043">
    <property type="entry name" value="NCS2"/>
</dbReference>
<dbReference type="Pfam" id="PF00860">
    <property type="entry name" value="Xan_ur_permease"/>
    <property type="match status" value="1"/>
</dbReference>
<evidence type="ECO:0000256" key="8">
    <source>
        <dbReference type="SAM" id="Phobius"/>
    </source>
</evidence>
<feature type="transmembrane region" description="Helical" evidence="8">
    <location>
        <begin position="264"/>
        <end position="284"/>
    </location>
</feature>
<dbReference type="NCBIfam" id="NF037981">
    <property type="entry name" value="NCS2_1"/>
    <property type="match status" value="1"/>
</dbReference>
<dbReference type="PROSITE" id="PS01116">
    <property type="entry name" value="XANTH_URACIL_PERMASE"/>
    <property type="match status" value="1"/>
</dbReference>
<evidence type="ECO:0000313" key="9">
    <source>
        <dbReference type="EMBL" id="MFB2893374.1"/>
    </source>
</evidence>
<organism evidence="9 10">
    <name type="scientific">Floridaenema flaviceps BLCC-F50</name>
    <dbReference type="NCBI Taxonomy" id="3153642"/>
    <lineage>
        <taxon>Bacteria</taxon>
        <taxon>Bacillati</taxon>
        <taxon>Cyanobacteriota</taxon>
        <taxon>Cyanophyceae</taxon>
        <taxon>Oscillatoriophycideae</taxon>
        <taxon>Aerosakkonematales</taxon>
        <taxon>Aerosakkonemataceae</taxon>
        <taxon>Floridanema</taxon>
        <taxon>Floridanema flaviceps</taxon>
    </lineage>
</organism>
<dbReference type="NCBIfam" id="TIGR03173">
    <property type="entry name" value="pbuX"/>
    <property type="match status" value="1"/>
</dbReference>
<reference evidence="9 10" key="1">
    <citation type="submission" date="2024-09" db="EMBL/GenBank/DDBJ databases">
        <title>Floridaenema gen nov. (Aerosakkonemataceae, Aerosakkonematales ord. nov., Cyanobacteria) from benthic tropical and subtropical fresh waters, with the description of four new species.</title>
        <authorList>
            <person name="Moretto J.A."/>
            <person name="Berthold D.E."/>
            <person name="Lefler F.W."/>
            <person name="Huang I.-S."/>
            <person name="Laughinghouse H. IV."/>
        </authorList>
    </citation>
    <scope>NUCLEOTIDE SEQUENCE [LARGE SCALE GENOMIC DNA]</scope>
    <source>
        <strain evidence="9 10">BLCC-F50</strain>
    </source>
</reference>
<evidence type="ECO:0000256" key="4">
    <source>
        <dbReference type="ARBA" id="ARBA00022475"/>
    </source>
</evidence>
<gene>
    <name evidence="9" type="ORF">ACE1CI_10715</name>
</gene>
<feature type="transmembrane region" description="Helical" evidence="8">
    <location>
        <begin position="439"/>
        <end position="462"/>
    </location>
</feature>